<reference evidence="3 5" key="1">
    <citation type="submission" date="2020-01" db="EMBL/GenBank/DDBJ databases">
        <authorList>
            <consortium name="DOE Joint Genome Institute"/>
            <person name="Haridas S."/>
            <person name="Albert R."/>
            <person name="Binder M."/>
            <person name="Bloem J."/>
            <person name="Labutti K."/>
            <person name="Salamov A."/>
            <person name="Andreopoulos B."/>
            <person name="Baker S.E."/>
            <person name="Barry K."/>
            <person name="Bills G."/>
            <person name="Bluhm B.H."/>
            <person name="Cannon C."/>
            <person name="Castanera R."/>
            <person name="Culley D.E."/>
            <person name="Daum C."/>
            <person name="Ezra D."/>
            <person name="Gonzalez J.B."/>
            <person name="Henrissat B."/>
            <person name="Kuo A."/>
            <person name="Liang C."/>
            <person name="Lipzen A."/>
            <person name="Lutzoni F."/>
            <person name="Magnuson J."/>
            <person name="Mondo S."/>
            <person name="Nolan M."/>
            <person name="Ohm R."/>
            <person name="Pangilinan J."/>
            <person name="Park H.-J."/>
            <person name="Ramirez L."/>
            <person name="Alfaro M."/>
            <person name="Sun H."/>
            <person name="Tritt A."/>
            <person name="Yoshinaga Y."/>
            <person name="Zwiers L.-H."/>
            <person name="Turgeon B.G."/>
            <person name="Goodwin S.B."/>
            <person name="Spatafora J.W."/>
            <person name="Crous P.W."/>
            <person name="Grigoriev I.V."/>
        </authorList>
    </citation>
    <scope>NUCLEOTIDE SEQUENCE</scope>
    <source>
        <strain evidence="3 5">CBS 781.70</strain>
    </source>
</reference>
<feature type="compositionally biased region" description="Polar residues" evidence="1">
    <location>
        <begin position="1"/>
        <end position="13"/>
    </location>
</feature>
<feature type="domain" description="Prolyl 4-hydroxylase alpha subunit Fe(2+) 2OG dioxygenase" evidence="2">
    <location>
        <begin position="146"/>
        <end position="230"/>
    </location>
</feature>
<protein>
    <recommendedName>
        <fullName evidence="2">Prolyl 4-hydroxylase alpha subunit Fe(2+) 2OG dioxygenase domain-containing protein</fullName>
    </recommendedName>
</protein>
<sequence>MEQPTSDQSSSASPIRECEASGPVPEIQAALLDAYDNIESHGEYSIFWGLDPRTFVNPDISVPGVGPITLPLCEPQARQLIDKSRLSPFGKGTETVVDTSVRNTWEIDASQFEIMNPDWNPLFTEIVAIAAEGLGVSVPIEAVPYKMLIYEKGAHFKAHTDTEKIPGMLGTLVISLPSPHKGGDVILKHGNEKKTYSSSKHLQSFACWYSDAEHEVCEVTSGYRWVLTYNLAVKNGLHIPSLESLAHPKEIFKGLLSKWQENLMKGDDSFKHAVFALSHKYSQQGLEYQKLRPIDRLRAQCLLDAGNETDFEVFLASIEKHAWGGTGDNDSWGYKRRRYSGYGYGYDEDEDDEDTASHHSIVDLISSYILLKDVTLLSGQLLMKEVTIPQDDQILTRNEAFGERPDSEDYTGFTGNEGAQVTHFYRNSALVVVPRSLVLSFAENIRSSWSGNRPDYPALIEYYLSGLQSDSDSVKERAVNVCTNIVTTMAAANQTILARHLAPPIAAALRKGDIQTFKKLVTFRTKMSFGRQFLQNLKETATGKGINFQDIRDPMSLLVRKSPHFQDRYESLQGVVPASIDRNLKDSDRGFVMEVFEQSIKDMEHIQDESDQPREEDGAAFVDFAMEYKGCEDVNQILEILFSKCGQHVRLMIGIMQQLKALVADRVLSKTVCDSFWNDALTAVSRDATVPYYPGIHDGAIHRRAHGKLVWIFNYLMKRKRYEDISKLVDRITNHMTTGPHLPPNAFDENYLVVLNELALQQYHIPSDTPSIRKLFQVVLTTYLQTGVGTEPDGLRPLTRPPVRHQCRDCIALSSWLQSSTTTTTEFSIGQKRRRHLQNQIAAYRELECQAEDFPDSICGTLVVTKKFDGIKKREQEWLQRYEAAFDRLKRFGEARLKEMLGDQFESIWEMETIRTPGGILNKRVRKAVADFALTRVSGNSDAPQVPPQLAGTKRKAVQIIDLTEDGS</sequence>
<name>A0A6G1FYZ3_9PEZI</name>
<proteinExistence type="predicted"/>
<keyword evidence="4" id="KW-1185">Reference proteome</keyword>
<reference evidence="5" key="3">
    <citation type="submission" date="2025-04" db="UniProtKB">
        <authorList>
            <consortium name="RefSeq"/>
        </authorList>
    </citation>
    <scope>IDENTIFICATION</scope>
    <source>
        <strain evidence="5">CBS 781.70</strain>
    </source>
</reference>
<dbReference type="RefSeq" id="XP_033532410.1">
    <property type="nucleotide sequence ID" value="XM_033679818.1"/>
</dbReference>
<dbReference type="Pfam" id="PF13640">
    <property type="entry name" value="2OG-FeII_Oxy_3"/>
    <property type="match status" value="1"/>
</dbReference>
<evidence type="ECO:0000313" key="3">
    <source>
        <dbReference type="EMBL" id="KAF1810779.1"/>
    </source>
</evidence>
<dbReference type="GeneID" id="54420388"/>
<evidence type="ECO:0000313" key="4">
    <source>
        <dbReference type="Proteomes" id="UP000504638"/>
    </source>
</evidence>
<dbReference type="EMBL" id="ML975164">
    <property type="protein sequence ID" value="KAF1810779.1"/>
    <property type="molecule type" value="Genomic_DNA"/>
</dbReference>
<dbReference type="PANTHER" id="PTHR33099">
    <property type="entry name" value="FE2OG DIOXYGENASE DOMAIN-CONTAINING PROTEIN"/>
    <property type="match status" value="1"/>
</dbReference>
<accession>A0A6G1FYZ3</accession>
<dbReference type="AlphaFoldDB" id="A0A6G1FYZ3"/>
<evidence type="ECO:0000259" key="2">
    <source>
        <dbReference type="Pfam" id="PF13640"/>
    </source>
</evidence>
<evidence type="ECO:0000256" key="1">
    <source>
        <dbReference type="SAM" id="MobiDB-lite"/>
    </source>
</evidence>
<dbReference type="PANTHER" id="PTHR33099:SF7">
    <property type="entry name" value="MYND-TYPE DOMAIN-CONTAINING PROTEIN"/>
    <property type="match status" value="1"/>
</dbReference>
<dbReference type="Proteomes" id="UP000504638">
    <property type="component" value="Unplaced"/>
</dbReference>
<evidence type="ECO:0000313" key="5">
    <source>
        <dbReference type="RefSeq" id="XP_033532410.1"/>
    </source>
</evidence>
<gene>
    <name evidence="3 5" type="ORF">P152DRAFT_460069</name>
</gene>
<organism evidence="3">
    <name type="scientific">Eremomyces bilateralis CBS 781.70</name>
    <dbReference type="NCBI Taxonomy" id="1392243"/>
    <lineage>
        <taxon>Eukaryota</taxon>
        <taxon>Fungi</taxon>
        <taxon>Dikarya</taxon>
        <taxon>Ascomycota</taxon>
        <taxon>Pezizomycotina</taxon>
        <taxon>Dothideomycetes</taxon>
        <taxon>Dothideomycetes incertae sedis</taxon>
        <taxon>Eremomycetales</taxon>
        <taxon>Eremomycetaceae</taxon>
        <taxon>Eremomyces</taxon>
    </lineage>
</organism>
<dbReference type="InterPro" id="IPR044862">
    <property type="entry name" value="Pro_4_hyd_alph_FE2OG_OXY"/>
</dbReference>
<reference evidence="5" key="2">
    <citation type="submission" date="2020-04" db="EMBL/GenBank/DDBJ databases">
        <authorList>
            <consortium name="NCBI Genome Project"/>
        </authorList>
    </citation>
    <scope>NUCLEOTIDE SEQUENCE</scope>
    <source>
        <strain evidence="5">CBS 781.70</strain>
    </source>
</reference>
<dbReference type="OrthoDB" id="27483at2759"/>
<dbReference type="Gene3D" id="2.60.120.620">
    <property type="entry name" value="q2cbj1_9rhob like domain"/>
    <property type="match status" value="1"/>
</dbReference>
<feature type="region of interest" description="Disordered" evidence="1">
    <location>
        <begin position="1"/>
        <end position="20"/>
    </location>
</feature>